<sequence length="179" mass="21550">MRMKKMKQTSPDQKSQSQAQLQEQFDQYHNEVILQNESLQNLQVKYMLLQQNMYADCIDSIKKENDQLRLDITKQHLINKQAVEKLYNNEAQINSQKLLSRAKNMEHIMKYVNDPEIQELFFDLNNTWIEMDSQYDMKQFFNSKAQAKAFYHEMIGILEQNRKKEIFQDFVQTLIKQTK</sequence>
<reference evidence="4 6" key="2">
    <citation type="submission" date="2024-07" db="EMBL/GenBank/DDBJ databases">
        <authorList>
            <person name="Akdeniz Z."/>
        </authorList>
    </citation>
    <scope>NUCLEOTIDE SEQUENCE [LARGE SCALE GENOMIC DNA]</scope>
</reference>
<dbReference type="EMBL" id="CATOUU010000776">
    <property type="protein sequence ID" value="CAI9947539.1"/>
    <property type="molecule type" value="Genomic_DNA"/>
</dbReference>
<evidence type="ECO:0000256" key="1">
    <source>
        <dbReference type="SAM" id="MobiDB-lite"/>
    </source>
</evidence>
<organism evidence="3">
    <name type="scientific">Hexamita inflata</name>
    <dbReference type="NCBI Taxonomy" id="28002"/>
    <lineage>
        <taxon>Eukaryota</taxon>
        <taxon>Metamonada</taxon>
        <taxon>Diplomonadida</taxon>
        <taxon>Hexamitidae</taxon>
        <taxon>Hexamitinae</taxon>
        <taxon>Hexamita</taxon>
    </lineage>
</organism>
<dbReference type="EMBL" id="CAXDID020000272">
    <property type="protein sequence ID" value="CAL6068311.1"/>
    <property type="molecule type" value="Genomic_DNA"/>
</dbReference>
<keyword evidence="6" id="KW-1185">Reference proteome</keyword>
<gene>
    <name evidence="2" type="ORF">HINF_LOCUS34228</name>
    <name evidence="3" type="ORF">HINF_LOCUS35184</name>
    <name evidence="4" type="ORF">HINF_LOCUS38373</name>
    <name evidence="5" type="ORF">HINF_LOCUS53440</name>
</gene>
<evidence type="ECO:0000313" key="2">
    <source>
        <dbReference type="EMBL" id="CAI9946583.1"/>
    </source>
</evidence>
<dbReference type="EMBL" id="CAXDID020000145">
    <property type="protein sequence ID" value="CAL6040512.1"/>
    <property type="molecule type" value="Genomic_DNA"/>
</dbReference>
<evidence type="ECO:0000313" key="3">
    <source>
        <dbReference type="EMBL" id="CAI9947539.1"/>
    </source>
</evidence>
<dbReference type="AlphaFoldDB" id="A0AA86Q7Q0"/>
<proteinExistence type="predicted"/>
<dbReference type="Proteomes" id="UP001642409">
    <property type="component" value="Unassembled WGS sequence"/>
</dbReference>
<evidence type="ECO:0000313" key="6">
    <source>
        <dbReference type="Proteomes" id="UP001642409"/>
    </source>
</evidence>
<comment type="caution">
    <text evidence="3">The sequence shown here is derived from an EMBL/GenBank/DDBJ whole genome shotgun (WGS) entry which is preliminary data.</text>
</comment>
<evidence type="ECO:0000313" key="5">
    <source>
        <dbReference type="EMBL" id="CAL6068311.1"/>
    </source>
</evidence>
<protein>
    <submittedName>
        <fullName evidence="4">Hypothetical_protein</fullName>
    </submittedName>
</protein>
<feature type="region of interest" description="Disordered" evidence="1">
    <location>
        <begin position="1"/>
        <end position="21"/>
    </location>
</feature>
<name>A0AA86Q7Q0_9EUKA</name>
<evidence type="ECO:0000313" key="4">
    <source>
        <dbReference type="EMBL" id="CAL6040512.1"/>
    </source>
</evidence>
<dbReference type="EMBL" id="CATOUU010000763">
    <property type="protein sequence ID" value="CAI9946583.1"/>
    <property type="molecule type" value="Genomic_DNA"/>
</dbReference>
<reference evidence="3" key="1">
    <citation type="submission" date="2023-06" db="EMBL/GenBank/DDBJ databases">
        <authorList>
            <person name="Kurt Z."/>
        </authorList>
    </citation>
    <scope>NUCLEOTIDE SEQUENCE</scope>
</reference>
<accession>A0AA86Q7Q0</accession>